<dbReference type="FunFam" id="2.60.40.10:FF:000161">
    <property type="entry name" value="Leucine rich repeats and immunoglobulin like domains 2"/>
    <property type="match status" value="1"/>
</dbReference>
<dbReference type="InterPro" id="IPR003591">
    <property type="entry name" value="Leu-rich_rpt_typical-subtyp"/>
</dbReference>
<keyword evidence="7" id="KW-0812">Transmembrane</keyword>
<dbReference type="Pfam" id="PF07679">
    <property type="entry name" value="I-set"/>
    <property type="match status" value="2"/>
</dbReference>
<evidence type="ECO:0000259" key="8">
    <source>
        <dbReference type="PROSITE" id="PS50835"/>
    </source>
</evidence>
<organism evidence="9 10">
    <name type="scientific">Coptotermes formosanus</name>
    <name type="common">Formosan subterranean termite</name>
    <dbReference type="NCBI Taxonomy" id="36987"/>
    <lineage>
        <taxon>Eukaryota</taxon>
        <taxon>Metazoa</taxon>
        <taxon>Ecdysozoa</taxon>
        <taxon>Arthropoda</taxon>
        <taxon>Hexapoda</taxon>
        <taxon>Insecta</taxon>
        <taxon>Pterygota</taxon>
        <taxon>Neoptera</taxon>
        <taxon>Polyneoptera</taxon>
        <taxon>Dictyoptera</taxon>
        <taxon>Blattodea</taxon>
        <taxon>Blattoidea</taxon>
        <taxon>Termitoidae</taxon>
        <taxon>Rhinotermitidae</taxon>
        <taxon>Coptotermes</taxon>
    </lineage>
</organism>
<dbReference type="InterPro" id="IPR003958">
    <property type="entry name" value="CBFA_NFYB_domain"/>
</dbReference>
<dbReference type="GO" id="GO:0071944">
    <property type="term" value="C:cell periphery"/>
    <property type="evidence" value="ECO:0007669"/>
    <property type="project" value="UniProtKB-ARBA"/>
</dbReference>
<dbReference type="InterPro" id="IPR007110">
    <property type="entry name" value="Ig-like_dom"/>
</dbReference>
<keyword evidence="3" id="KW-0677">Repeat</keyword>
<dbReference type="Gene3D" id="1.10.20.10">
    <property type="entry name" value="Histone, subunit A"/>
    <property type="match status" value="1"/>
</dbReference>
<gene>
    <name evidence="9" type="ORF">Cfor_02665</name>
</gene>
<evidence type="ECO:0000256" key="6">
    <source>
        <dbReference type="SAM" id="MobiDB-lite"/>
    </source>
</evidence>
<dbReference type="SMART" id="SM00369">
    <property type="entry name" value="LRR_TYP"/>
    <property type="match status" value="13"/>
</dbReference>
<dbReference type="SUPFAM" id="SSF47113">
    <property type="entry name" value="Histone-fold"/>
    <property type="match status" value="1"/>
</dbReference>
<dbReference type="GO" id="GO:0046982">
    <property type="term" value="F:protein heterodimerization activity"/>
    <property type="evidence" value="ECO:0007669"/>
    <property type="project" value="InterPro"/>
</dbReference>
<feature type="region of interest" description="Disordered" evidence="6">
    <location>
        <begin position="1227"/>
        <end position="1253"/>
    </location>
</feature>
<dbReference type="InterPro" id="IPR013783">
    <property type="entry name" value="Ig-like_fold"/>
</dbReference>
<proteinExistence type="predicted"/>
<feature type="compositionally biased region" description="Low complexity" evidence="6">
    <location>
        <begin position="115"/>
        <end position="125"/>
    </location>
</feature>
<dbReference type="Pfam" id="PF13855">
    <property type="entry name" value="LRR_8"/>
    <property type="match status" value="4"/>
</dbReference>
<dbReference type="PROSITE" id="PS51450">
    <property type="entry name" value="LRR"/>
    <property type="match status" value="7"/>
</dbReference>
<reference evidence="10" key="1">
    <citation type="submission" date="2020-01" db="EMBL/GenBank/DDBJ databases">
        <title>Draft genome sequence of the Termite Coptotermes fromosanus.</title>
        <authorList>
            <person name="Itakura S."/>
            <person name="Yosikawa Y."/>
            <person name="Umezawa K."/>
        </authorList>
    </citation>
    <scope>NUCLEOTIDE SEQUENCE [LARGE SCALE GENOMIC DNA]</scope>
</reference>
<dbReference type="Proteomes" id="UP000502823">
    <property type="component" value="Unassembled WGS sequence"/>
</dbReference>
<accession>A0A6L2PH29</accession>
<dbReference type="FunFam" id="2.60.40.10:FF:000150">
    <property type="entry name" value="Leucine rich repeats and immunoglobulin like domains 3"/>
    <property type="match status" value="1"/>
</dbReference>
<dbReference type="InterPro" id="IPR000483">
    <property type="entry name" value="Cys-rich_flank_reg_C"/>
</dbReference>
<dbReference type="SMART" id="SM00082">
    <property type="entry name" value="LRRCT"/>
    <property type="match status" value="1"/>
</dbReference>
<feature type="compositionally biased region" description="Low complexity" evidence="6">
    <location>
        <begin position="169"/>
        <end position="181"/>
    </location>
</feature>
<dbReference type="SUPFAM" id="SSF48726">
    <property type="entry name" value="Immunoglobulin"/>
    <property type="match status" value="3"/>
</dbReference>
<feature type="compositionally biased region" description="Low complexity" evidence="6">
    <location>
        <begin position="265"/>
        <end position="283"/>
    </location>
</feature>
<dbReference type="InterPro" id="IPR036179">
    <property type="entry name" value="Ig-like_dom_sf"/>
</dbReference>
<feature type="domain" description="Ig-like" evidence="8">
    <location>
        <begin position="753"/>
        <end position="850"/>
    </location>
</feature>
<dbReference type="SMART" id="SM00409">
    <property type="entry name" value="IG"/>
    <property type="match status" value="3"/>
</dbReference>
<keyword evidence="10" id="KW-1185">Reference proteome</keyword>
<feature type="compositionally biased region" description="Polar residues" evidence="6">
    <location>
        <begin position="222"/>
        <end position="245"/>
    </location>
</feature>
<dbReference type="PROSITE" id="PS50835">
    <property type="entry name" value="IG_LIKE"/>
    <property type="match status" value="3"/>
</dbReference>
<dbReference type="AlphaFoldDB" id="A0A6L2PH29"/>
<dbReference type="OrthoDB" id="5917255at2759"/>
<keyword evidence="7" id="KW-0472">Membrane</keyword>
<feature type="region of interest" description="Disordered" evidence="6">
    <location>
        <begin position="222"/>
        <end position="251"/>
    </location>
</feature>
<dbReference type="SMART" id="SM00365">
    <property type="entry name" value="LRR_SD22"/>
    <property type="match status" value="6"/>
</dbReference>
<evidence type="ECO:0000256" key="7">
    <source>
        <dbReference type="SAM" id="Phobius"/>
    </source>
</evidence>
<evidence type="ECO:0000313" key="9">
    <source>
        <dbReference type="EMBL" id="GFG31859.1"/>
    </source>
</evidence>
<dbReference type="InterPro" id="IPR050333">
    <property type="entry name" value="SLRP"/>
</dbReference>
<dbReference type="PANTHER" id="PTHR45712:SF22">
    <property type="entry name" value="INSULIN-LIKE GROWTH FACTOR-BINDING PROTEIN COMPLEX ACID LABILE SUBUNIT"/>
    <property type="match status" value="1"/>
</dbReference>
<feature type="region of interest" description="Disordered" evidence="6">
    <location>
        <begin position="1106"/>
        <end position="1135"/>
    </location>
</feature>
<protein>
    <recommendedName>
        <fullName evidence="8">Ig-like domain-containing protein</fullName>
    </recommendedName>
</protein>
<dbReference type="InParanoid" id="A0A6L2PH29"/>
<dbReference type="CDD" id="cd22924">
    <property type="entry name" value="HFD_CHRAC1-like"/>
    <property type="match status" value="1"/>
</dbReference>
<feature type="domain" description="Ig-like" evidence="8">
    <location>
        <begin position="855"/>
        <end position="944"/>
    </location>
</feature>
<keyword evidence="1" id="KW-0433">Leucine-rich repeat</keyword>
<keyword evidence="7" id="KW-1133">Transmembrane helix</keyword>
<evidence type="ECO:0000313" key="10">
    <source>
        <dbReference type="Proteomes" id="UP000502823"/>
    </source>
</evidence>
<keyword evidence="5" id="KW-0325">Glycoprotein</keyword>
<dbReference type="Pfam" id="PF00808">
    <property type="entry name" value="CBFD_NFYB_HMF"/>
    <property type="match status" value="1"/>
</dbReference>
<dbReference type="SUPFAM" id="SSF52058">
    <property type="entry name" value="L domain-like"/>
    <property type="match status" value="2"/>
</dbReference>
<dbReference type="FunFam" id="3.80.10.10:FF:001164">
    <property type="entry name" value="GH01279p"/>
    <property type="match status" value="1"/>
</dbReference>
<dbReference type="InterPro" id="IPR001611">
    <property type="entry name" value="Leu-rich_rpt"/>
</dbReference>
<evidence type="ECO:0000256" key="3">
    <source>
        <dbReference type="ARBA" id="ARBA00022737"/>
    </source>
</evidence>
<dbReference type="SMART" id="SM00408">
    <property type="entry name" value="IGc2"/>
    <property type="match status" value="3"/>
</dbReference>
<dbReference type="PRINTS" id="PR00019">
    <property type="entry name" value="LEURICHRPT"/>
</dbReference>
<dbReference type="FunFam" id="3.80.10.10:FF:000023">
    <property type="entry name" value="Leucine rich repeats and immunoglobulin like domains 3"/>
    <property type="match status" value="1"/>
</dbReference>
<evidence type="ECO:0000256" key="5">
    <source>
        <dbReference type="ARBA" id="ARBA00023180"/>
    </source>
</evidence>
<dbReference type="InterPro" id="IPR003598">
    <property type="entry name" value="Ig_sub2"/>
</dbReference>
<evidence type="ECO:0000256" key="4">
    <source>
        <dbReference type="ARBA" id="ARBA00023157"/>
    </source>
</evidence>
<dbReference type="InterPro" id="IPR013098">
    <property type="entry name" value="Ig_I-set"/>
</dbReference>
<dbReference type="InterPro" id="IPR009072">
    <property type="entry name" value="Histone-fold"/>
</dbReference>
<sequence length="1253" mass="137148">MEAENFKRRPNELSLSRVKTIMKSSPDAENVSQESVYLVTKATELFIKYMVQEAYKQSNNAKTLEYKHVSELVQTREVLAFLREIVPRKCSIRDIQENLRRRGLEAKRAGVSSSSSDVSLYSDESTPSSPEPRDAKAVSSSVSQETKSVSSACSPELKCVKQVLSWTRPSLSSTSPSTEDFSSSRKPETSGMNMSYSSPSSLPASVAHACCSDIVLRPGTPSTITLSSSSREMSCDGSPSPTLSFTEPGPSSAAAAASPLSVMSASSGSCTPSPSPSYSSLSPQLHSAVPAQDQEYVMVCNQNLGSNHNATGVSSFFQNVMFRFLESGGAYNVDLSSNQLRDAVIETRNLQFLTELKLNNNMLTEIPVLNDMPNLASLTLSHNEIQHVDCSTLQNVTGLKSLDLNNNHLIDISVASFRVQCNIQSLNLNSNRISTIEKGGLDNLPLLEELKLNRNHLTKFHKGVFKDLKHLRILELNRNQFTEIEGLSFHGLEGLSVLRLRRNSIRTPLDGAFWGLKNMSTLQLDFNNITSVTKGWLYGLSSLHQLTLGHNNVSSIEEDGWEFCQQLTELDLSHNRLEAIGKETFEHLSKLQKLHLRNNKITYIAEGAFNSTPALEVLELNFNRIATTIEDMSGVFVGLNRLLKFGLAANRIKSITKKAFMGLERLNKLDLSSNSITSVQENAFSNMLELKELIIDTRSLLCDCKLKWFPLWLETTSFKAHVIAVCAYPERLEGKFVTQVHPGNFTCDDFPNPRITEDPKTQVALKGGNATLNCKAVSSSHVKMTIQWKKDNLDLQGRNVTNFARSVNGKGTEHDSVLFLANISDSETGKYQCVASNSYGTTYSQKAKISVLIFPTFVKTPGNITVKTTNTARLECAARGQPTPEIAWQKDGGNDFPAARERRMHVMPTDDVFFILNVKTVDMGTYSCTAQNQAGMIIANASLTVEESPSFVKPMENKEIIAGEPIVLECMASGSPKPKLTWRKDGKDLVVTERHFFTADDQLLVIVDTDLSDAGAYECQMSNSLGTEHGISQLSVIPASSPSMTESDVTGIIIITVVCCAVGTSIVWVVIICQTRKRMGIVKVRNDECPYPSTLLTATAVPDDRDSAPHLYLDTNSEHSSGSKDSGTGDSAGKHSSDNLLMNGLVLNLPGGGSNNVEGADRLLPGEISSGLDEVTTAPVLQNSIHPHRTNHDRCYTGVCSSCPHSHVKRWSDPHGLEQLPHPNSYYSLPKNLHSGAGKGPEPSGDVTSQVAV</sequence>
<keyword evidence="4" id="KW-1015">Disulfide bond</keyword>
<keyword evidence="2" id="KW-0732">Signal</keyword>
<dbReference type="Pfam" id="PF13927">
    <property type="entry name" value="Ig_3"/>
    <property type="match status" value="1"/>
</dbReference>
<evidence type="ECO:0000256" key="1">
    <source>
        <dbReference type="ARBA" id="ARBA00022614"/>
    </source>
</evidence>
<dbReference type="InterPro" id="IPR003599">
    <property type="entry name" value="Ig_sub"/>
</dbReference>
<dbReference type="InterPro" id="IPR032675">
    <property type="entry name" value="LRR_dom_sf"/>
</dbReference>
<evidence type="ECO:0000256" key="2">
    <source>
        <dbReference type="ARBA" id="ARBA00022729"/>
    </source>
</evidence>
<feature type="transmembrane region" description="Helical" evidence="7">
    <location>
        <begin position="1049"/>
        <end position="1073"/>
    </location>
</feature>
<comment type="caution">
    <text evidence="9">The sequence shown here is derived from an EMBL/GenBank/DDBJ whole genome shotgun (WGS) entry which is preliminary data.</text>
</comment>
<feature type="region of interest" description="Disordered" evidence="6">
    <location>
        <begin position="115"/>
        <end position="142"/>
    </location>
</feature>
<feature type="region of interest" description="Disordered" evidence="6">
    <location>
        <begin position="169"/>
        <end position="198"/>
    </location>
</feature>
<name>A0A6L2PH29_COPFO</name>
<feature type="domain" description="Ig-like" evidence="8">
    <location>
        <begin position="949"/>
        <end position="1035"/>
    </location>
</feature>
<feature type="region of interest" description="Disordered" evidence="6">
    <location>
        <begin position="265"/>
        <end position="285"/>
    </location>
</feature>
<dbReference type="PANTHER" id="PTHR45712">
    <property type="entry name" value="AGAP008170-PA"/>
    <property type="match status" value="1"/>
</dbReference>
<dbReference type="Gene3D" id="3.80.10.10">
    <property type="entry name" value="Ribonuclease Inhibitor"/>
    <property type="match status" value="4"/>
</dbReference>
<dbReference type="EMBL" id="BLKM01000334">
    <property type="protein sequence ID" value="GFG31859.1"/>
    <property type="molecule type" value="Genomic_DNA"/>
</dbReference>
<dbReference type="Gene3D" id="2.60.40.10">
    <property type="entry name" value="Immunoglobulins"/>
    <property type="match status" value="3"/>
</dbReference>